<dbReference type="PROSITE" id="PS50172">
    <property type="entry name" value="BRCT"/>
    <property type="match status" value="1"/>
</dbReference>
<protein>
    <recommendedName>
        <fullName evidence="4">BRCT domain-containing protein</fullName>
    </recommendedName>
</protein>
<dbReference type="InterPro" id="IPR011013">
    <property type="entry name" value="Gal_mutarotase_sf_dom"/>
</dbReference>
<dbReference type="GO" id="GO:0016853">
    <property type="term" value="F:isomerase activity"/>
    <property type="evidence" value="ECO:0007669"/>
    <property type="project" value="UniProtKB-KW"/>
</dbReference>
<dbReference type="InterPro" id="IPR039786">
    <property type="entry name" value="EFR3"/>
</dbReference>
<dbReference type="GO" id="GO:0005975">
    <property type="term" value="P:carbohydrate metabolic process"/>
    <property type="evidence" value="ECO:0007669"/>
    <property type="project" value="InterPro"/>
</dbReference>
<dbReference type="SUPFAM" id="SSF52113">
    <property type="entry name" value="BRCT domain"/>
    <property type="match status" value="1"/>
</dbReference>
<evidence type="ECO:0000256" key="3">
    <source>
        <dbReference type="SAM" id="MobiDB-lite"/>
    </source>
</evidence>
<proteinExistence type="predicted"/>
<reference evidence="5" key="1">
    <citation type="submission" date="2021-01" db="EMBL/GenBank/DDBJ databases">
        <authorList>
            <person name="Kaushik A."/>
        </authorList>
    </citation>
    <scope>NUCLEOTIDE SEQUENCE</scope>
    <source>
        <strain evidence="5">AG1-1C</strain>
    </source>
</reference>
<dbReference type="SMART" id="SM00292">
    <property type="entry name" value="BRCT"/>
    <property type="match status" value="1"/>
</dbReference>
<keyword evidence="2" id="KW-0119">Carbohydrate metabolism</keyword>
<comment type="caution">
    <text evidence="5">The sequence shown here is derived from an EMBL/GenBank/DDBJ whole genome shotgun (WGS) entry which is preliminary data.</text>
</comment>
<dbReference type="PANTHER" id="PTHR47766">
    <property type="entry name" value="PROTEIN EFR3"/>
    <property type="match status" value="1"/>
</dbReference>
<evidence type="ECO:0000313" key="5">
    <source>
        <dbReference type="EMBL" id="CAE6424484.1"/>
    </source>
</evidence>
<gene>
    <name evidence="5" type="ORF">RDB_LOCUS93267</name>
</gene>
<feature type="compositionally biased region" description="Polar residues" evidence="3">
    <location>
        <begin position="1542"/>
        <end position="1553"/>
    </location>
</feature>
<dbReference type="Gene3D" id="3.40.50.10190">
    <property type="entry name" value="BRCT domain"/>
    <property type="match status" value="1"/>
</dbReference>
<feature type="domain" description="BRCT" evidence="4">
    <location>
        <begin position="129"/>
        <end position="210"/>
    </location>
</feature>
<dbReference type="Proteomes" id="UP000663846">
    <property type="component" value="Unassembled WGS sequence"/>
</dbReference>
<dbReference type="InterPro" id="IPR014718">
    <property type="entry name" value="GH-type_carb-bd"/>
</dbReference>
<evidence type="ECO:0000256" key="1">
    <source>
        <dbReference type="ARBA" id="ARBA00023235"/>
    </source>
</evidence>
<dbReference type="CDD" id="cd09019">
    <property type="entry name" value="galactose_mutarotase_like"/>
    <property type="match status" value="1"/>
</dbReference>
<feature type="compositionally biased region" description="Polar residues" evidence="3">
    <location>
        <begin position="8"/>
        <end position="25"/>
    </location>
</feature>
<keyword evidence="1" id="KW-0413">Isomerase</keyword>
<evidence type="ECO:0000259" key="4">
    <source>
        <dbReference type="PROSITE" id="PS50172"/>
    </source>
</evidence>
<dbReference type="InterPro" id="IPR036420">
    <property type="entry name" value="BRCT_dom_sf"/>
</dbReference>
<accession>A0A8H3AJG1</accession>
<feature type="region of interest" description="Disordered" evidence="3">
    <location>
        <begin position="1542"/>
        <end position="1580"/>
    </location>
</feature>
<dbReference type="SUPFAM" id="SSF74650">
    <property type="entry name" value="Galactose mutarotase-like"/>
    <property type="match status" value="1"/>
</dbReference>
<dbReference type="EMBL" id="CAJMWS010000323">
    <property type="protein sequence ID" value="CAE6424484.1"/>
    <property type="molecule type" value="Genomic_DNA"/>
</dbReference>
<organism evidence="5 6">
    <name type="scientific">Rhizoctonia solani</name>
    <dbReference type="NCBI Taxonomy" id="456999"/>
    <lineage>
        <taxon>Eukaryota</taxon>
        <taxon>Fungi</taxon>
        <taxon>Dikarya</taxon>
        <taxon>Basidiomycota</taxon>
        <taxon>Agaricomycotina</taxon>
        <taxon>Agaricomycetes</taxon>
        <taxon>Cantharellales</taxon>
        <taxon>Ceratobasidiaceae</taxon>
        <taxon>Rhizoctonia</taxon>
    </lineage>
</organism>
<dbReference type="InterPro" id="IPR047215">
    <property type="entry name" value="Galactose_mutarotase-like"/>
</dbReference>
<sequence>MDKCLKGSRSSTSSQPLKTERTTSGGLRHHPYARPGQVKEISKLFEARGTSGFSDAKPKVSSQKLTLALLSSLKSEDNPITHSKSYFKTEHIVSCSSGHQVNDGGRSSAYIKERNARVESQALERVQDSSIAVFRGLVVHINGYCRGTTDTELKRLVVSGGGKISHSNHGCVTHIVTSMQLSAKKTEQFKNGKPRKLAHVVTPEWIKDSYDSYTMMYRPLGAAAALLLLTRGVVGASLPETEPANVTVLAGAGDPMRVVTLTAPDNSIVANFLSTGATLKNLWVKDKRGKFRDIVLGYDKKTLYASDPSHPFFGGIVGRYANRIKNGTFSIPITKNATGPDVYTIPTNENGGLDTLHGGLVGYDRRNWGPIKLSKSSVTYHLIDPDGTQGFPGTVQALVTYTLLKNAKWKIEMFANSTKKTPILLSSHVYWNLEAYQETQSLADHKLQIDASRVIATDGILIPTGDLTNVSDTYFDFRKETRLGDVLDKAVGYCGTGCTGLDNAWIYDHSAEKTPAFSLYSPNSGIKMSVTTDQPALQVYTCNGIANNGDGKNVTIPRKKAHGGPKKYYPKHSCAVIEQIASPSFSFTLHFFPNMSMLSGCIPSKPNHLKLVLACYPSNPLAAGPDFKPNAQELSKLSYYATNRAGKLTKLADVFEKRATDEARRAGTNPKARAQVFNRLCFKYDADMMCYSSLLITLAILKQLATDCKRDLTLFSNAVLASVKASLAALPDDLEVAARAASVFTAWTAYTDGTLIGVDNTFTSNYLSTLSMFAKLCQSSGLKGDSENRNRTRIVGLVAISGAVTSAALFHSLSEFQHQVDVLIPPIIFNIHSHELDRLTEECEIIDAPNGPSSPFLTEFQPQRPLANRKAASIHAHIDGEKGPSKSDVLDLSLRDLKALFSPSNPTQLGHVMQAIFHHIDATQLWQNVEWCCWLVDKVTDWAQFPYRFVIATRLIELLVSVRDEAVPTTQHTTLVAMITIVLSSPKHIINLSTGEVAANLIQVILRRAAIDPMDGLLPALVACTAALGKHIYYSDQIQDLSEEIINRIVSVQVQGLPGRGRHGADRNRSEAIRCLVACLVGLIKATELNKGRITSHAHKEEVAPTEKGKWRASVDGATSDAEKLAVTASSGRRNPISPEVWQESLAVLAESSFGVRADYARTLEMYIRNELPPEPYGAQDGIPDDEPIKRVHSGALHSKNGYQSQFTDATSRFLNALHASAYTLAISTALGLSTDPMAGASQTSSSQALAPTPINVVPATPVDTPKHEIPPPVVSEEASKRTPSRGRSISGALALLDPNQGASSGYRPPSPSDYAHLINVLCAMHERLPVRGLFAGVPMLLALDQAASSIADGDGNNAKGRKQAAREVIAQAWITIGKMWECQEVVDAAETALASLAMPSYIPDLPPPHEDLLHPPELAVEWPELELPNFGESSNSNKPFVDPEIVLHALAANEQVQNLSGLHQEEILRRLGAEWTVELALKNSVESTQEIIRADGTSPWIKISPALMHIDNHSLASVSRTSRDVGVSELRQALGQGASNSAFGTSVRSVTSGDRAHSARLAPPHSHGTISSRTKPLSAPNEVRDVLDRLGVGNPKAAGGASSLRASFPTIHKEPAAGSST</sequence>
<dbReference type="GO" id="GO:0030246">
    <property type="term" value="F:carbohydrate binding"/>
    <property type="evidence" value="ECO:0007669"/>
    <property type="project" value="InterPro"/>
</dbReference>
<dbReference type="InterPro" id="IPR008183">
    <property type="entry name" value="Aldose_1/G6P_1-epimerase"/>
</dbReference>
<dbReference type="Gene3D" id="2.70.98.10">
    <property type="match status" value="1"/>
</dbReference>
<evidence type="ECO:0000256" key="2">
    <source>
        <dbReference type="ARBA" id="ARBA00023277"/>
    </source>
</evidence>
<dbReference type="Pfam" id="PF00533">
    <property type="entry name" value="BRCT"/>
    <property type="match status" value="1"/>
</dbReference>
<dbReference type="GO" id="GO:0072659">
    <property type="term" value="P:protein localization to plasma membrane"/>
    <property type="evidence" value="ECO:0007669"/>
    <property type="project" value="InterPro"/>
</dbReference>
<name>A0A8H3AJG1_9AGAM</name>
<dbReference type="Pfam" id="PF01263">
    <property type="entry name" value="Aldose_epim"/>
    <property type="match status" value="1"/>
</dbReference>
<evidence type="ECO:0000313" key="6">
    <source>
        <dbReference type="Proteomes" id="UP000663846"/>
    </source>
</evidence>
<feature type="region of interest" description="Disordered" evidence="3">
    <location>
        <begin position="1"/>
        <end position="34"/>
    </location>
</feature>
<feature type="region of interest" description="Disordered" evidence="3">
    <location>
        <begin position="1595"/>
        <end position="1622"/>
    </location>
</feature>
<dbReference type="InterPro" id="IPR001357">
    <property type="entry name" value="BRCT_dom"/>
</dbReference>
<dbReference type="PANTHER" id="PTHR47766:SF1">
    <property type="entry name" value="PROTEIN EFR3"/>
    <property type="match status" value="1"/>
</dbReference>
<feature type="region of interest" description="Disordered" evidence="3">
    <location>
        <begin position="1258"/>
        <end position="1288"/>
    </location>
</feature>